<dbReference type="InterPro" id="IPR002654">
    <property type="entry name" value="Glyco_trans_25"/>
</dbReference>
<accession>A0A251ZT98</accession>
<keyword evidence="3" id="KW-1185">Reference proteome</keyword>
<comment type="caution">
    <text evidence="2">The sequence shown here is derived from an EMBL/GenBank/DDBJ whole genome shotgun (WGS) entry which is preliminary data.</text>
</comment>
<protein>
    <recommendedName>
        <fullName evidence="1">Glycosyl transferase family 25 domain-containing protein</fullName>
    </recommendedName>
</protein>
<organism evidence="2 3">
    <name type="scientific">Commensalibacter intestini</name>
    <dbReference type="NCBI Taxonomy" id="479936"/>
    <lineage>
        <taxon>Bacteria</taxon>
        <taxon>Pseudomonadati</taxon>
        <taxon>Pseudomonadota</taxon>
        <taxon>Alphaproteobacteria</taxon>
        <taxon>Acetobacterales</taxon>
        <taxon>Acetobacteraceae</taxon>
    </lineage>
</organism>
<evidence type="ECO:0000259" key="1">
    <source>
        <dbReference type="Pfam" id="PF01755"/>
    </source>
</evidence>
<dbReference type="Pfam" id="PF01755">
    <property type="entry name" value="Glyco_transf_25"/>
    <property type="match status" value="1"/>
</dbReference>
<gene>
    <name evidence="2" type="ORF">HK18_00550</name>
</gene>
<sequence>MKYFVIYPDQEPLLLENFNKNNQHLSVPITPIKAPVSNPNLRKQLLEEQIITADNIYDSTNLALTHAHISLWRQAVETQSSITIFESNTVAHKDFLAHQEQSLLSKIDYDLMIWGYDLNWNPYVEIMPCLPKVIYTFPGYGKEEFIKENNSIIDVPIYQNNDLEAVHMLKILSFASLGCYTISAKCAEKLLQQIKEIGQNKVSSYQEIPYGTNLYVFKPIPERDNISLDIEVNRYLEQLNTYMAFPMLAVIPSSSQK</sequence>
<feature type="domain" description="Glycosyl transferase family 25" evidence="1">
    <location>
        <begin position="65"/>
        <end position="198"/>
    </location>
</feature>
<dbReference type="EMBL" id="JOPB01000011">
    <property type="protein sequence ID" value="OUI77882.1"/>
    <property type="molecule type" value="Genomic_DNA"/>
</dbReference>
<proteinExistence type="predicted"/>
<reference evidence="3" key="1">
    <citation type="submission" date="2014-06" db="EMBL/GenBank/DDBJ databases">
        <authorList>
            <person name="Winans N.J."/>
            <person name="Newell P.D."/>
            <person name="Douglas A.E."/>
        </authorList>
    </citation>
    <scope>NUCLEOTIDE SEQUENCE [LARGE SCALE GENOMIC DNA]</scope>
    <source>
        <strain evidence="3">DmL_052</strain>
    </source>
</reference>
<dbReference type="Proteomes" id="UP000194946">
    <property type="component" value="Unassembled WGS sequence"/>
</dbReference>
<name>A0A251ZT98_9PROT</name>
<evidence type="ECO:0000313" key="2">
    <source>
        <dbReference type="EMBL" id="OUI77882.1"/>
    </source>
</evidence>
<dbReference type="RefSeq" id="WP_086632573.1">
    <property type="nucleotide sequence ID" value="NZ_JOPB01000011.1"/>
</dbReference>
<dbReference type="AlphaFoldDB" id="A0A251ZT98"/>
<evidence type="ECO:0000313" key="3">
    <source>
        <dbReference type="Proteomes" id="UP000194946"/>
    </source>
</evidence>